<protein>
    <submittedName>
        <fullName evidence="1">Uncharacterized protein</fullName>
    </submittedName>
</protein>
<dbReference type="Proteomes" id="UP000012081">
    <property type="component" value="Unassembled WGS sequence"/>
</dbReference>
<organism evidence="1 2">
    <name type="scientific">Brevibacillus borstelensis AK1</name>
    <dbReference type="NCBI Taxonomy" id="1300222"/>
    <lineage>
        <taxon>Bacteria</taxon>
        <taxon>Bacillati</taxon>
        <taxon>Bacillota</taxon>
        <taxon>Bacilli</taxon>
        <taxon>Bacillales</taxon>
        <taxon>Paenibacillaceae</taxon>
        <taxon>Brevibacillus</taxon>
    </lineage>
</organism>
<dbReference type="STRING" id="1300222.I532_24617"/>
<dbReference type="OrthoDB" id="2626608at2"/>
<comment type="caution">
    <text evidence="1">The sequence shown here is derived from an EMBL/GenBank/DDBJ whole genome shotgun (WGS) entry which is preliminary data.</text>
</comment>
<name>M8D1D6_9BACL</name>
<evidence type="ECO:0000313" key="1">
    <source>
        <dbReference type="EMBL" id="EMT50029.1"/>
    </source>
</evidence>
<keyword evidence="2" id="KW-1185">Reference proteome</keyword>
<dbReference type="EMBL" id="APBN01000023">
    <property type="protein sequence ID" value="EMT50029.1"/>
    <property type="molecule type" value="Genomic_DNA"/>
</dbReference>
<accession>M8D1D6</accession>
<evidence type="ECO:0000313" key="2">
    <source>
        <dbReference type="Proteomes" id="UP000012081"/>
    </source>
</evidence>
<proteinExistence type="predicted"/>
<reference evidence="1 2" key="1">
    <citation type="submission" date="2013-03" db="EMBL/GenBank/DDBJ databases">
        <title>Assembly of a new bacterial strain Brevibacillus borstelensis AK1.</title>
        <authorList>
            <person name="Rajan I."/>
            <person name="PoliReddy D."/>
            <person name="Sugumar T."/>
            <person name="Rathinam K."/>
            <person name="Alqarawi S."/>
            <person name="Khalil A.B."/>
            <person name="Sivakumar N."/>
        </authorList>
    </citation>
    <scope>NUCLEOTIDE SEQUENCE [LARGE SCALE GENOMIC DNA]</scope>
    <source>
        <strain evidence="1 2">AK1</strain>
    </source>
</reference>
<gene>
    <name evidence="1" type="ORF">I532_24617</name>
</gene>
<dbReference type="PATRIC" id="fig|1300222.3.peg.5170"/>
<dbReference type="RefSeq" id="WP_003392956.1">
    <property type="nucleotide sequence ID" value="NZ_APBN01000023.1"/>
</dbReference>
<sequence length="74" mass="9133">MQQNKMNLSDDLVVLLNRLAQNGDIRMAGHVLHAYLIRFWKMERDDATRFIICYFEKHYPKQLQRYVKKRRHRN</sequence>
<dbReference type="AlphaFoldDB" id="M8D1D6"/>